<reference evidence="1" key="1">
    <citation type="submission" date="2021-01" db="EMBL/GenBank/DDBJ databases">
        <authorList>
            <consortium name="Genoscope - CEA"/>
            <person name="William W."/>
        </authorList>
    </citation>
    <scope>NUCLEOTIDE SEQUENCE</scope>
</reference>
<dbReference type="AlphaFoldDB" id="A0A8S1YQR4"/>
<comment type="caution">
    <text evidence="1">The sequence shown here is derived from an EMBL/GenBank/DDBJ whole genome shotgun (WGS) entry which is preliminary data.</text>
</comment>
<protein>
    <submittedName>
        <fullName evidence="1">Uncharacterized protein</fullName>
    </submittedName>
</protein>
<dbReference type="EMBL" id="CAJJDP010000184">
    <property type="protein sequence ID" value="CAD8214492.1"/>
    <property type="molecule type" value="Genomic_DNA"/>
</dbReference>
<keyword evidence="2" id="KW-1185">Reference proteome</keyword>
<dbReference type="Proteomes" id="UP000683925">
    <property type="component" value="Unassembled WGS sequence"/>
</dbReference>
<gene>
    <name evidence="1" type="ORF">POCTA_138.1.T1800013</name>
</gene>
<evidence type="ECO:0000313" key="1">
    <source>
        <dbReference type="EMBL" id="CAD8214492.1"/>
    </source>
</evidence>
<proteinExistence type="predicted"/>
<sequence length="49" mass="5844">MQYDVKQPESRQIYYIIITQPLITYVSITVGQTTLRNCLGQYKQQYKNN</sequence>
<name>A0A8S1YQR4_PAROT</name>
<accession>A0A8S1YQR4</accession>
<evidence type="ECO:0000313" key="2">
    <source>
        <dbReference type="Proteomes" id="UP000683925"/>
    </source>
</evidence>
<organism evidence="1 2">
    <name type="scientific">Paramecium octaurelia</name>
    <dbReference type="NCBI Taxonomy" id="43137"/>
    <lineage>
        <taxon>Eukaryota</taxon>
        <taxon>Sar</taxon>
        <taxon>Alveolata</taxon>
        <taxon>Ciliophora</taxon>
        <taxon>Intramacronucleata</taxon>
        <taxon>Oligohymenophorea</taxon>
        <taxon>Peniculida</taxon>
        <taxon>Parameciidae</taxon>
        <taxon>Paramecium</taxon>
    </lineage>
</organism>